<dbReference type="InterPro" id="IPR036511">
    <property type="entry name" value="TGT-like_sf"/>
</dbReference>
<evidence type="ECO:0000256" key="2">
    <source>
        <dbReference type="ARBA" id="ARBA00022679"/>
    </source>
</evidence>
<dbReference type="InterPro" id="IPR050076">
    <property type="entry name" value="ArchSynthase1/Queuine_TRR"/>
</dbReference>
<dbReference type="Gene3D" id="3.20.20.105">
    <property type="entry name" value="Queuine tRNA-ribosyltransferase-like"/>
    <property type="match status" value="1"/>
</dbReference>
<organism evidence="5 6">
    <name type="scientific">Candidatus Nomurabacteria bacterium RIFCSPLOWO2_02_FULL_40_10</name>
    <dbReference type="NCBI Taxonomy" id="1801786"/>
    <lineage>
        <taxon>Bacteria</taxon>
        <taxon>Candidatus Nomuraibacteriota</taxon>
    </lineage>
</organism>
<feature type="domain" description="tRNA-guanine(15) transglycosylase-like" evidence="4">
    <location>
        <begin position="13"/>
        <end position="381"/>
    </location>
</feature>
<dbReference type="GO" id="GO:0002099">
    <property type="term" value="P:tRNA wobble guanine modification"/>
    <property type="evidence" value="ECO:0007669"/>
    <property type="project" value="TreeGrafter"/>
</dbReference>
<evidence type="ECO:0000256" key="1">
    <source>
        <dbReference type="ARBA" id="ARBA00022676"/>
    </source>
</evidence>
<sequence length="381" mass="42980">MEFKVLKKSKLSKARLGIIKTAYGEVETPALVPVATQAVVKTLTSEEVVQTKTQILIANTYHLHHKPGENIVSKAHGLNKFMNWQRPLMTDSGGFQVFSLGFGRDFQVGKVLKYFPGKKVAIINYGDTSRFVRITDSGVTFRAPDGRPEFLGPRESMAIQEKLGADIIFAFDECTAPLVSYEYAKKALERTHRWARICAHVHPVKSKQALFGIVQGSRFRELREESAKFINSLGFPGFGIGGDLGGTKADMRIIINWVLPHLDYEKPRHLLGIGYLEDVEDIVKLGIDTFDCTVPTHYARRGTAFVESGKLDLNKSVFLKDSKPLDKNCLCMVCQNYKRNYLTHLIRAGEITGMKLLTFHNLYFFNTFVEKVRDKIKKGKL</sequence>
<dbReference type="SUPFAM" id="SSF51713">
    <property type="entry name" value="tRNA-guanine transglycosylase"/>
    <property type="match status" value="1"/>
</dbReference>
<evidence type="ECO:0000313" key="6">
    <source>
        <dbReference type="Proteomes" id="UP000176479"/>
    </source>
</evidence>
<keyword evidence="1" id="KW-0328">Glycosyltransferase</keyword>
<dbReference type="Pfam" id="PF01702">
    <property type="entry name" value="TGT"/>
    <property type="match status" value="1"/>
</dbReference>
<dbReference type="NCBIfam" id="TIGR00449">
    <property type="entry name" value="tgt_general"/>
    <property type="match status" value="1"/>
</dbReference>
<dbReference type="PANTHER" id="PTHR46499:SF1">
    <property type="entry name" value="QUEUINE TRNA-RIBOSYLTRANSFERASE"/>
    <property type="match status" value="1"/>
</dbReference>
<dbReference type="InterPro" id="IPR002616">
    <property type="entry name" value="tRNA_ribo_trans-like"/>
</dbReference>
<keyword evidence="3" id="KW-0819">tRNA processing</keyword>
<dbReference type="GO" id="GO:0008479">
    <property type="term" value="F:tRNA-guanosine(34) queuine transglycosylase activity"/>
    <property type="evidence" value="ECO:0007669"/>
    <property type="project" value="InterPro"/>
</dbReference>
<proteinExistence type="predicted"/>
<dbReference type="InterPro" id="IPR004803">
    <property type="entry name" value="TGT"/>
</dbReference>
<reference evidence="5 6" key="1">
    <citation type="journal article" date="2016" name="Nat. Commun.">
        <title>Thousands of microbial genomes shed light on interconnected biogeochemical processes in an aquifer system.</title>
        <authorList>
            <person name="Anantharaman K."/>
            <person name="Brown C.T."/>
            <person name="Hug L.A."/>
            <person name="Sharon I."/>
            <person name="Castelle C.J."/>
            <person name="Probst A.J."/>
            <person name="Thomas B.C."/>
            <person name="Singh A."/>
            <person name="Wilkins M.J."/>
            <person name="Karaoz U."/>
            <person name="Brodie E.L."/>
            <person name="Williams K.H."/>
            <person name="Hubbard S.S."/>
            <person name="Banfield J.F."/>
        </authorList>
    </citation>
    <scope>NUCLEOTIDE SEQUENCE [LARGE SCALE GENOMIC DNA]</scope>
</reference>
<protein>
    <recommendedName>
        <fullName evidence="4">tRNA-guanine(15) transglycosylase-like domain-containing protein</fullName>
    </recommendedName>
</protein>
<dbReference type="GO" id="GO:0005737">
    <property type="term" value="C:cytoplasm"/>
    <property type="evidence" value="ECO:0007669"/>
    <property type="project" value="TreeGrafter"/>
</dbReference>
<dbReference type="Proteomes" id="UP000176479">
    <property type="component" value="Unassembled WGS sequence"/>
</dbReference>
<dbReference type="AlphaFoldDB" id="A0A1F6XX13"/>
<accession>A0A1F6XX13</accession>
<dbReference type="PANTHER" id="PTHR46499">
    <property type="entry name" value="QUEUINE TRNA-RIBOSYLTRANSFERASE"/>
    <property type="match status" value="1"/>
</dbReference>
<name>A0A1F6XX13_9BACT</name>
<dbReference type="EMBL" id="MFVK01000032">
    <property type="protein sequence ID" value="OGI98613.1"/>
    <property type="molecule type" value="Genomic_DNA"/>
</dbReference>
<keyword evidence="2" id="KW-0808">Transferase</keyword>
<gene>
    <name evidence="5" type="ORF">A3H53_01190</name>
</gene>
<comment type="caution">
    <text evidence="5">The sequence shown here is derived from an EMBL/GenBank/DDBJ whole genome shotgun (WGS) entry which is preliminary data.</text>
</comment>
<dbReference type="NCBIfam" id="TIGR00430">
    <property type="entry name" value="Q_tRNA_tgt"/>
    <property type="match status" value="1"/>
</dbReference>
<evidence type="ECO:0000256" key="3">
    <source>
        <dbReference type="ARBA" id="ARBA00022694"/>
    </source>
</evidence>
<evidence type="ECO:0000313" key="5">
    <source>
        <dbReference type="EMBL" id="OGI98613.1"/>
    </source>
</evidence>
<evidence type="ECO:0000259" key="4">
    <source>
        <dbReference type="Pfam" id="PF01702"/>
    </source>
</evidence>